<comment type="caution">
    <text evidence="7">The sequence shown here is derived from an EMBL/GenBank/DDBJ whole genome shotgun (WGS) entry which is preliminary data.</text>
</comment>
<dbReference type="Proteomes" id="UP000253141">
    <property type="component" value="Unassembled WGS sequence"/>
</dbReference>
<keyword evidence="4" id="KW-0472">Membrane</keyword>
<dbReference type="GO" id="GO:0009279">
    <property type="term" value="C:cell outer membrane"/>
    <property type="evidence" value="ECO:0007669"/>
    <property type="project" value="UniProtKB-SubCell"/>
</dbReference>
<feature type="domain" description="RagB/SusD" evidence="6">
    <location>
        <begin position="1"/>
        <end position="63"/>
    </location>
</feature>
<comment type="similarity">
    <text evidence="2">Belongs to the SusD family.</text>
</comment>
<organism evidence="7 8">
    <name type="scientific">Runella aurantiaca</name>
    <dbReference type="NCBI Taxonomy" id="2282308"/>
    <lineage>
        <taxon>Bacteria</taxon>
        <taxon>Pseudomonadati</taxon>
        <taxon>Bacteroidota</taxon>
        <taxon>Cytophagia</taxon>
        <taxon>Cytophagales</taxon>
        <taxon>Spirosomataceae</taxon>
        <taxon>Runella</taxon>
    </lineage>
</organism>
<evidence type="ECO:0000256" key="5">
    <source>
        <dbReference type="ARBA" id="ARBA00023237"/>
    </source>
</evidence>
<dbReference type="InterPro" id="IPR011990">
    <property type="entry name" value="TPR-like_helical_dom_sf"/>
</dbReference>
<keyword evidence="8" id="KW-1185">Reference proteome</keyword>
<name>A0A369IJI2_9BACT</name>
<protein>
    <submittedName>
        <fullName evidence="7">RagB/SusD family nutrient uptake outer membrane protein</fullName>
    </submittedName>
</protein>
<dbReference type="Gene3D" id="1.25.40.390">
    <property type="match status" value="1"/>
</dbReference>
<dbReference type="AlphaFoldDB" id="A0A369IJI2"/>
<evidence type="ECO:0000256" key="2">
    <source>
        <dbReference type="ARBA" id="ARBA00006275"/>
    </source>
</evidence>
<proteinExistence type="inferred from homology"/>
<dbReference type="RefSeq" id="WP_114459997.1">
    <property type="nucleotide sequence ID" value="NZ_QPIW01000002.1"/>
</dbReference>
<sequence>MRFYDFKRWGILKERAGYNYIKVDKVQAPSIQNRIFAAPRHNVWPIQQRELDVNPALVQHAEWF</sequence>
<evidence type="ECO:0000256" key="3">
    <source>
        <dbReference type="ARBA" id="ARBA00022729"/>
    </source>
</evidence>
<dbReference type="InterPro" id="IPR012944">
    <property type="entry name" value="SusD_RagB_dom"/>
</dbReference>
<gene>
    <name evidence="7" type="ORF">DVG78_05335</name>
</gene>
<reference evidence="7 8" key="1">
    <citation type="submission" date="2018-07" db="EMBL/GenBank/DDBJ databases">
        <title>Genome analysis of Runella aurantiaca.</title>
        <authorList>
            <person name="Yang X."/>
        </authorList>
    </citation>
    <scope>NUCLEOTIDE SEQUENCE [LARGE SCALE GENOMIC DNA]</scope>
    <source>
        <strain evidence="7 8">YX9</strain>
    </source>
</reference>
<dbReference type="EMBL" id="QPIW01000002">
    <property type="protein sequence ID" value="RDB07424.1"/>
    <property type="molecule type" value="Genomic_DNA"/>
</dbReference>
<evidence type="ECO:0000313" key="8">
    <source>
        <dbReference type="Proteomes" id="UP000253141"/>
    </source>
</evidence>
<accession>A0A369IJI2</accession>
<dbReference type="OrthoDB" id="5694214at2"/>
<keyword evidence="3" id="KW-0732">Signal</keyword>
<evidence type="ECO:0000259" key="6">
    <source>
        <dbReference type="Pfam" id="PF07980"/>
    </source>
</evidence>
<dbReference type="SUPFAM" id="SSF48452">
    <property type="entry name" value="TPR-like"/>
    <property type="match status" value="1"/>
</dbReference>
<evidence type="ECO:0000256" key="4">
    <source>
        <dbReference type="ARBA" id="ARBA00023136"/>
    </source>
</evidence>
<keyword evidence="5" id="KW-0998">Cell outer membrane</keyword>
<evidence type="ECO:0000313" key="7">
    <source>
        <dbReference type="EMBL" id="RDB07424.1"/>
    </source>
</evidence>
<comment type="subcellular location">
    <subcellularLocation>
        <location evidence="1">Cell outer membrane</location>
    </subcellularLocation>
</comment>
<evidence type="ECO:0000256" key="1">
    <source>
        <dbReference type="ARBA" id="ARBA00004442"/>
    </source>
</evidence>
<dbReference type="Pfam" id="PF07980">
    <property type="entry name" value="SusD_RagB"/>
    <property type="match status" value="1"/>
</dbReference>